<organism evidence="1 2">
    <name type="scientific">Araneus ventricosus</name>
    <name type="common">Orbweaver spider</name>
    <name type="synonym">Epeira ventricosa</name>
    <dbReference type="NCBI Taxonomy" id="182803"/>
    <lineage>
        <taxon>Eukaryota</taxon>
        <taxon>Metazoa</taxon>
        <taxon>Ecdysozoa</taxon>
        <taxon>Arthropoda</taxon>
        <taxon>Chelicerata</taxon>
        <taxon>Arachnida</taxon>
        <taxon>Araneae</taxon>
        <taxon>Araneomorphae</taxon>
        <taxon>Entelegynae</taxon>
        <taxon>Araneoidea</taxon>
        <taxon>Araneidae</taxon>
        <taxon>Araneus</taxon>
    </lineage>
</organism>
<name>A0A4Y2P0E2_ARAVE</name>
<dbReference type="EMBL" id="BGPR01009976">
    <property type="protein sequence ID" value="GBN43496.1"/>
    <property type="molecule type" value="Genomic_DNA"/>
</dbReference>
<keyword evidence="2" id="KW-1185">Reference proteome</keyword>
<gene>
    <name evidence="1" type="ORF">AVEN_94990_1</name>
</gene>
<sequence>MGKLGHQDWFVDMSTSARHFCSGNLVYNRMFNGDHSPKEGLISGIDVIVQGGFSPEGFSLPWVMRRQRRMTKVSLPFSPLLHDAPCLPADLPVSPAQTLLQLTNDCEPVTPFLLP</sequence>
<accession>A0A4Y2P0E2</accession>
<evidence type="ECO:0000313" key="2">
    <source>
        <dbReference type="Proteomes" id="UP000499080"/>
    </source>
</evidence>
<dbReference type="AlphaFoldDB" id="A0A4Y2P0E2"/>
<reference evidence="1 2" key="1">
    <citation type="journal article" date="2019" name="Sci. Rep.">
        <title>Orb-weaving spider Araneus ventricosus genome elucidates the spidroin gene catalogue.</title>
        <authorList>
            <person name="Kono N."/>
            <person name="Nakamura H."/>
            <person name="Ohtoshi R."/>
            <person name="Moran D.A.P."/>
            <person name="Shinohara A."/>
            <person name="Yoshida Y."/>
            <person name="Fujiwara M."/>
            <person name="Mori M."/>
            <person name="Tomita M."/>
            <person name="Arakawa K."/>
        </authorList>
    </citation>
    <scope>NUCLEOTIDE SEQUENCE [LARGE SCALE GENOMIC DNA]</scope>
</reference>
<proteinExistence type="predicted"/>
<protein>
    <submittedName>
        <fullName evidence="1">Uncharacterized protein</fullName>
    </submittedName>
</protein>
<dbReference type="Proteomes" id="UP000499080">
    <property type="component" value="Unassembled WGS sequence"/>
</dbReference>
<evidence type="ECO:0000313" key="1">
    <source>
        <dbReference type="EMBL" id="GBN43496.1"/>
    </source>
</evidence>
<comment type="caution">
    <text evidence="1">The sequence shown here is derived from an EMBL/GenBank/DDBJ whole genome shotgun (WGS) entry which is preliminary data.</text>
</comment>